<accession>A0A162G1N6</accession>
<reference evidence="2 3" key="1">
    <citation type="submission" date="2016-03" db="EMBL/GenBank/DDBJ databases">
        <authorList>
            <person name="Ploux O."/>
        </authorList>
    </citation>
    <scope>NUCLEOTIDE SEQUENCE [LARGE SCALE GENOMIC DNA]</scope>
    <source>
        <strain evidence="2 3">EC13</strain>
    </source>
</reference>
<organism evidence="2 3">
    <name type="scientific">Bdellovibrio bacteriovorus</name>
    <dbReference type="NCBI Taxonomy" id="959"/>
    <lineage>
        <taxon>Bacteria</taxon>
        <taxon>Pseudomonadati</taxon>
        <taxon>Bdellovibrionota</taxon>
        <taxon>Bdellovibrionia</taxon>
        <taxon>Bdellovibrionales</taxon>
        <taxon>Pseudobdellovibrionaceae</taxon>
        <taxon>Bdellovibrio</taxon>
    </lineage>
</organism>
<dbReference type="EMBL" id="LUKD01000007">
    <property type="protein sequence ID" value="KYG63545.1"/>
    <property type="molecule type" value="Genomic_DNA"/>
</dbReference>
<dbReference type="OrthoDB" id="9342744at2"/>
<dbReference type="Proteomes" id="UP000075799">
    <property type="component" value="Unassembled WGS sequence"/>
</dbReference>
<feature type="signal peptide" evidence="1">
    <location>
        <begin position="1"/>
        <end position="17"/>
    </location>
</feature>
<dbReference type="AlphaFoldDB" id="A0A162G1N6"/>
<dbReference type="RefSeq" id="WP_063208483.1">
    <property type="nucleotide sequence ID" value="NZ_LUKD01000007.1"/>
</dbReference>
<evidence type="ECO:0000313" key="2">
    <source>
        <dbReference type="EMBL" id="KYG63545.1"/>
    </source>
</evidence>
<keyword evidence="1" id="KW-0732">Signal</keyword>
<feature type="chain" id="PRO_5007835022" evidence="1">
    <location>
        <begin position="18"/>
        <end position="161"/>
    </location>
</feature>
<gene>
    <name evidence="2" type="ORF">AZI87_14140</name>
</gene>
<comment type="caution">
    <text evidence="2">The sequence shown here is derived from an EMBL/GenBank/DDBJ whole genome shotgun (WGS) entry which is preliminary data.</text>
</comment>
<sequence length="161" mass="17874">MRLLIATLLLASSWAQARTLPSVEEKINPSSIDQVIRLVDKDSPGSSNLKVSVVVTDYGMSTDVSPRHAIYLTLASLAEMGNIFADFRITEQAYKFISAQRIAAGIYEIKAQVYDETFKEVTYTIDATKMFSDERKLRNNCGSAFCDGFLTTTVEVKETAK</sequence>
<evidence type="ECO:0000313" key="3">
    <source>
        <dbReference type="Proteomes" id="UP000075799"/>
    </source>
</evidence>
<proteinExistence type="predicted"/>
<protein>
    <submittedName>
        <fullName evidence="2">Uncharacterized protein</fullName>
    </submittedName>
</protein>
<evidence type="ECO:0000256" key="1">
    <source>
        <dbReference type="SAM" id="SignalP"/>
    </source>
</evidence>
<name>A0A162G1N6_BDEBC</name>